<evidence type="ECO:0000313" key="5">
    <source>
        <dbReference type="EMBL" id="ARD22387.1"/>
    </source>
</evidence>
<dbReference type="SMART" id="SM00922">
    <property type="entry name" value="MR_MLE"/>
    <property type="match status" value="1"/>
</dbReference>
<dbReference type="InterPro" id="IPR029065">
    <property type="entry name" value="Enolase_C-like"/>
</dbReference>
<dbReference type="EMBL" id="CP020472">
    <property type="protein sequence ID" value="ARD22387.1"/>
    <property type="molecule type" value="Genomic_DNA"/>
</dbReference>
<dbReference type="InterPro" id="IPR034382">
    <property type="entry name" value="AHGA_cycloisomerase"/>
</dbReference>
<evidence type="ECO:0000256" key="2">
    <source>
        <dbReference type="ARBA" id="ARBA00022723"/>
    </source>
</evidence>
<dbReference type="SUPFAM" id="SSF51604">
    <property type="entry name" value="Enolase C-terminal domain-like"/>
    <property type="match status" value="1"/>
</dbReference>
<feature type="domain" description="Mandelate racemase/muconate lactonizing enzyme C-terminal" evidence="4">
    <location>
        <begin position="151"/>
        <end position="248"/>
    </location>
</feature>
<dbReference type="Pfam" id="PF02746">
    <property type="entry name" value="MR_MLE_N"/>
    <property type="match status" value="1"/>
</dbReference>
<evidence type="ECO:0000256" key="3">
    <source>
        <dbReference type="ARBA" id="ARBA00022842"/>
    </source>
</evidence>
<evidence type="ECO:0000259" key="4">
    <source>
        <dbReference type="SMART" id="SM00922"/>
    </source>
</evidence>
<dbReference type="PANTHER" id="PTHR13794">
    <property type="entry name" value="ENOLASE SUPERFAMILY, MANDELATE RACEMASE"/>
    <property type="match status" value="1"/>
</dbReference>
<gene>
    <name evidence="5" type="ORF">SJ2017_2089</name>
</gene>
<dbReference type="InterPro" id="IPR029017">
    <property type="entry name" value="Enolase-like_N"/>
</dbReference>
<organism evidence="5 6">
    <name type="scientific">Shewanella japonica</name>
    <dbReference type="NCBI Taxonomy" id="93973"/>
    <lineage>
        <taxon>Bacteria</taxon>
        <taxon>Pseudomonadati</taxon>
        <taxon>Pseudomonadota</taxon>
        <taxon>Gammaproteobacteria</taxon>
        <taxon>Alteromonadales</taxon>
        <taxon>Shewanellaceae</taxon>
        <taxon>Shewanella</taxon>
    </lineage>
</organism>
<keyword evidence="6" id="KW-1185">Reference proteome</keyword>
<dbReference type="RefSeq" id="WP_055024542.1">
    <property type="nucleotide sequence ID" value="NZ_CANMJJ010000001.1"/>
</dbReference>
<dbReference type="PANTHER" id="PTHR13794:SF58">
    <property type="entry name" value="MITOCHONDRIAL ENOLASE SUPERFAMILY MEMBER 1"/>
    <property type="match status" value="1"/>
</dbReference>
<dbReference type="InterPro" id="IPR013341">
    <property type="entry name" value="Mandelate_racemase_N_dom"/>
</dbReference>
<name>A0ABN4YGW3_9GAMM</name>
<dbReference type="Gene3D" id="3.20.20.120">
    <property type="entry name" value="Enolase-like C-terminal domain"/>
    <property type="match status" value="1"/>
</dbReference>
<dbReference type="InterPro" id="IPR013342">
    <property type="entry name" value="Mandelate_racemase_C"/>
</dbReference>
<keyword evidence="2" id="KW-0479">Metal-binding</keyword>
<dbReference type="SFLD" id="SFLDG00179">
    <property type="entry name" value="mandelate_racemase"/>
    <property type="match status" value="1"/>
</dbReference>
<protein>
    <submittedName>
        <fullName evidence="5">Uroporphyrinogen decarboxylase</fullName>
    </submittedName>
</protein>
<proteinExistence type="predicted"/>
<sequence>MTKEANKIESVKVEYYQVPLAEVLSDAKHGDHTHFELILTRIKTSNGIEGVGYTYTGGKGGRAIYSLLNDEMKPLLIGKDASDIMAIWDELQWHFHYVGRGGLLSFAISAVDIALWDIKCKNLGLPLWKVAGGASNQVNCYAGGIDLNFDHQKLLSNIQTYLDRGFEAVKIKVGKSDYKEDVRRVEAVRELIGPDRIFMVDANYSMTKEQAIRFANAIAHCDIKWFEEPTIPDDYLGYADIADAIDIPLAMGENLHTIHEFTYAISQSKLGFLQPDASNIGGITGFLMVAQLAYANNIPVCSHGMHELHVSLLASQPHSGYLEVHSFPIDEYTTTPLKIINGKAVAPDIPGTGVVFDDALLTPHLKMSS</sequence>
<dbReference type="InterPro" id="IPR046945">
    <property type="entry name" value="RHMD-like"/>
</dbReference>
<reference evidence="5 6" key="1">
    <citation type="submission" date="2017-03" db="EMBL/GenBank/DDBJ databases">
        <title>Genome sequencing of Shewanella japonica KCTC 22435.</title>
        <authorList>
            <person name="Kim K.M."/>
        </authorList>
    </citation>
    <scope>NUCLEOTIDE SEQUENCE [LARGE SCALE GENOMIC DNA]</scope>
    <source>
        <strain evidence="5 6">KCTC 22435</strain>
    </source>
</reference>
<dbReference type="SFLD" id="SFLDS00001">
    <property type="entry name" value="Enolase"/>
    <property type="match status" value="1"/>
</dbReference>
<evidence type="ECO:0000313" key="6">
    <source>
        <dbReference type="Proteomes" id="UP000191820"/>
    </source>
</evidence>
<evidence type="ECO:0000256" key="1">
    <source>
        <dbReference type="ARBA" id="ARBA00001946"/>
    </source>
</evidence>
<keyword evidence="3" id="KW-0460">Magnesium</keyword>
<comment type="cofactor">
    <cofactor evidence="1">
        <name>Mg(2+)</name>
        <dbReference type="ChEBI" id="CHEBI:18420"/>
    </cofactor>
</comment>
<dbReference type="Proteomes" id="UP000191820">
    <property type="component" value="Chromosome"/>
</dbReference>
<dbReference type="Pfam" id="PF13378">
    <property type="entry name" value="MR_MLE_C"/>
    <property type="match status" value="1"/>
</dbReference>
<dbReference type="InterPro" id="IPR036849">
    <property type="entry name" value="Enolase-like_C_sf"/>
</dbReference>
<dbReference type="SFLD" id="SFLDF00557">
    <property type="entry name" value="3_6-anhydro-alpha-L-galactonat"/>
    <property type="match status" value="1"/>
</dbReference>
<dbReference type="CDD" id="cd03316">
    <property type="entry name" value="MR_like"/>
    <property type="match status" value="1"/>
</dbReference>
<dbReference type="SUPFAM" id="SSF54826">
    <property type="entry name" value="Enolase N-terminal domain-like"/>
    <property type="match status" value="1"/>
</dbReference>
<accession>A0ABN4YGW3</accession>
<dbReference type="Gene3D" id="3.30.390.10">
    <property type="entry name" value="Enolase-like, N-terminal domain"/>
    <property type="match status" value="1"/>
</dbReference>